<dbReference type="InterPro" id="IPR011040">
    <property type="entry name" value="Sialidase"/>
</dbReference>
<evidence type="ECO:0000313" key="12">
    <source>
        <dbReference type="Proteomes" id="UP000663069"/>
    </source>
</evidence>
<evidence type="ECO:0000259" key="10">
    <source>
        <dbReference type="PROSITE" id="PS51208"/>
    </source>
</evidence>
<dbReference type="CDD" id="cd15482">
    <property type="entry name" value="Sialidase_non-viral"/>
    <property type="match status" value="1"/>
</dbReference>
<keyword evidence="6" id="KW-0378">Hydrolase</keyword>
<feature type="compositionally biased region" description="Low complexity" evidence="8">
    <location>
        <begin position="1204"/>
        <end position="1218"/>
    </location>
</feature>
<feature type="domain" description="Autotransporter" evidence="10">
    <location>
        <begin position="1268"/>
        <end position="1538"/>
    </location>
</feature>
<dbReference type="InterPro" id="IPR006315">
    <property type="entry name" value="OM_autotransptr_brl_dom"/>
</dbReference>
<evidence type="ECO:0000256" key="2">
    <source>
        <dbReference type="ARBA" id="ARBA00009348"/>
    </source>
</evidence>
<keyword evidence="12" id="KW-1185">Reference proteome</keyword>
<dbReference type="Gene3D" id="2.60.120.200">
    <property type="match status" value="1"/>
</dbReference>
<dbReference type="PANTHER" id="PTHR10628:SF30">
    <property type="entry name" value="EXO-ALPHA-SIALIDASE"/>
    <property type="match status" value="1"/>
</dbReference>
<dbReference type="InterPro" id="IPR004124">
    <property type="entry name" value="Glyco_hydro_33_N"/>
</dbReference>
<dbReference type="InterPro" id="IPR013320">
    <property type="entry name" value="ConA-like_dom_sf"/>
</dbReference>
<dbReference type="NCBIfam" id="TIGR01414">
    <property type="entry name" value="autotrans_barl"/>
    <property type="match status" value="1"/>
</dbReference>
<dbReference type="Pfam" id="PF02973">
    <property type="entry name" value="Sialidase"/>
    <property type="match status" value="1"/>
</dbReference>
<evidence type="ECO:0000256" key="1">
    <source>
        <dbReference type="ARBA" id="ARBA00000427"/>
    </source>
</evidence>
<dbReference type="SUPFAM" id="SSF50939">
    <property type="entry name" value="Sialidases"/>
    <property type="match status" value="1"/>
</dbReference>
<dbReference type="RefSeq" id="WP_194812964.1">
    <property type="nucleotide sequence ID" value="NZ_CP063056.1"/>
</dbReference>
<dbReference type="Pfam" id="PF13088">
    <property type="entry name" value="BNR_2"/>
    <property type="match status" value="1"/>
</dbReference>
<evidence type="ECO:0000256" key="4">
    <source>
        <dbReference type="ARBA" id="ARBA00022729"/>
    </source>
</evidence>
<dbReference type="InterPro" id="IPR005546">
    <property type="entry name" value="Autotransporte_beta"/>
</dbReference>
<dbReference type="PANTHER" id="PTHR10628">
    <property type="entry name" value="SIALIDASE"/>
    <property type="match status" value="1"/>
</dbReference>
<reference evidence="11 12" key="1">
    <citation type="submission" date="2020-10" db="EMBL/GenBank/DDBJ databases">
        <title>Genome Sequencing of Rodentibacter spp. strain DSM111151.</title>
        <authorList>
            <person name="Benga L."/>
            <person name="Lautwein T."/>
        </authorList>
    </citation>
    <scope>NUCLEOTIDE SEQUENCE [LARGE SCALE GENOMIC DNA]</scope>
    <source>
        <strain evidence="11 12">DSM 111151</strain>
    </source>
</reference>
<name>A0ABX6UZA4_9PAST</name>
<keyword evidence="4 9" id="KW-0732">Signal</keyword>
<evidence type="ECO:0000256" key="9">
    <source>
        <dbReference type="SAM" id="SignalP"/>
    </source>
</evidence>
<feature type="signal peptide" evidence="9">
    <location>
        <begin position="1"/>
        <end position="28"/>
    </location>
</feature>
<accession>A0ABX6UZA4</accession>
<gene>
    <name evidence="11" type="ORF">IHV77_04765</name>
</gene>
<organism evidence="11 12">
    <name type="scientific">Rodentibacter haemolyticus</name>
    <dbReference type="NCBI Taxonomy" id="2778911"/>
    <lineage>
        <taxon>Bacteria</taxon>
        <taxon>Pseudomonadati</taxon>
        <taxon>Pseudomonadota</taxon>
        <taxon>Gammaproteobacteria</taxon>
        <taxon>Pasteurellales</taxon>
        <taxon>Pasteurellaceae</taxon>
        <taxon>Rodentibacter</taxon>
    </lineage>
</organism>
<dbReference type="InterPro" id="IPR012332">
    <property type="entry name" value="Autotransporter_pectin_lyase_C"/>
</dbReference>
<comment type="similarity">
    <text evidence="2">Belongs to the glycosyl hydrolase 33 family.</text>
</comment>
<feature type="chain" id="PRO_5046326765" description="exo-alpha-sialidase" evidence="9">
    <location>
        <begin position="29"/>
        <end position="1538"/>
    </location>
</feature>
<evidence type="ECO:0000256" key="5">
    <source>
        <dbReference type="ARBA" id="ARBA00022737"/>
    </source>
</evidence>
<sequence>MKKSTFFKKTALSLLISSAIFTVNPVEAVHSTGILDFSSLENFDRPIDVTQQFRDKGVFGLGSGTVTFRVKPNGGFNNLLGVSDPTSNVRYASFYVNTKGNKVQYGVELRTDTNTRLIPNNELVTPELPITNEFRTVTYAFDKVNQTIKIYVDGQLQKSTNQSKFFEDISGLTTATLGSLTRASYPANNFSGSIYHAGATDDVLSDEAVARLHSDIVERQRVDIQKNAEKLAFLHEKRTNMGAFMSEKEELFKPGQGGARSYRIPGLFTTKDGVVIAAIDKRNQHASDWGNIDLAIRRSLDGGITWQEDQVVMDLATQPYTPLGEADSALVIDGVMTQDKKSGRIFMMFDMFPESKALFGMFNNSQASYESEGTGHIKVNGKWYRMLTDVNGARYTVREGGIIHNAAGEALDYRVVVEGDATRSFKDLGDIIKISTNERQGNIFLRSKRTGNDSGPFNAHYTSYLWMTYSDDNGKTWANPVDITTQVKADWMRFLGTGPGTGIQLKNGNLMIPVYYTNRQNKQSAAVIISSDGGKTWQRGESPNDAYFDEMGGSRYIDSNQQEITESQVVEMNNGDIKMFSRNRTGAVIISTSHDGGMTWDKSARLREAALLDPYSQMSVIHYSKLIDGKEYLVFANPHASTRRNGRAWLGEVQPDGSIEWKYHTTIDEGTYAYNSLTELPNGDIGLLYEQVQGENAKFVRFNLQELFWKSNMIYRDSRNTSNPNVSLNSIEEETYYKIGDGEMVKVGEGINPAHLEVREGIATLNQQANAAGEKQAYASVLVKENGTLRLADNEQLDLSKINLEKGTLDLYGRDLTVAPQANTEEQGLRSPIITGNIVNQAATAATFTYKLNGEHRIVGKVGNNQGELNLNYQPTEAQSTLILEGNSRLNQIEVKKGRLVYADHQHQAKQIHLASDSQVSLQNNAVLNTQKISLAENAILSIESDQMVQLNTNTEGEGHLIKTGNGYAKVSGELNHTGKTQVTGGIFELNGNIHQSAVSFSGNSVLTGQGGIGGTLTLSQGSRVQPTLYVASPQEFNGNRLTLNHLNNQGGSFILTVNNDSEQIKNWRHDQVLIKGKLESDQPIPVDIQLLNTHLGNSDSNNNGRYDADEGISLIQVKDPNGLQKLALRRVLSLERSAGLHPLTLVSVEAGMSAAADNQMSETANSDFTDFRLQNMMIDETGQPLEPVIRKPKPVEPTPPVVEKPIQSAEATPPVVEKPVEPIEQEPSSTKPSRPAVLAQVPSYIVSNTALYHQGNLIQGMFQDNLDLKHKHGLYVIQSHTKHRYHNDLGFTNYGYHYKSSQNTTLLGGYVSLDEHSELHSALAFSKQNVEPQAADGYSKAKYKTVSALAALNNRWDNWLFKVGAGYHHHRGDISTAQQKEISSVKAYQFQLFGQLGYDIPFGKFSFTPTTALSYQYLHNNVKDRENGWKIDSQNYRVFTQQLGTYLNWKGEKLALKAGVFYEYNHSNNPKLIIAPTVNQSETFAISKLGNAMLYKVAATVNVTSNLTFGLQVSYRQALSQAKLKQTNVLGKLEYRF</sequence>
<evidence type="ECO:0000313" key="11">
    <source>
        <dbReference type="EMBL" id="QPB43404.1"/>
    </source>
</evidence>
<keyword evidence="7" id="KW-0326">Glycosidase</keyword>
<dbReference type="SMART" id="SM00869">
    <property type="entry name" value="Autotransporter"/>
    <property type="match status" value="1"/>
</dbReference>
<keyword evidence="5" id="KW-0677">Repeat</keyword>
<dbReference type="InterPro" id="IPR026856">
    <property type="entry name" value="Sialidase_fam"/>
</dbReference>
<dbReference type="InterPro" id="IPR023364">
    <property type="entry name" value="Trans_sialidase_dom3"/>
</dbReference>
<dbReference type="InterPro" id="IPR036709">
    <property type="entry name" value="Autotransporte_beta_dom_sf"/>
</dbReference>
<feature type="region of interest" description="Disordered" evidence="8">
    <location>
        <begin position="1188"/>
        <end position="1236"/>
    </location>
</feature>
<evidence type="ECO:0000256" key="3">
    <source>
        <dbReference type="ARBA" id="ARBA00012733"/>
    </source>
</evidence>
<evidence type="ECO:0000256" key="7">
    <source>
        <dbReference type="ARBA" id="ARBA00023295"/>
    </source>
</evidence>
<dbReference type="Gene3D" id="2.120.10.10">
    <property type="match status" value="1"/>
</dbReference>
<dbReference type="InterPro" id="IPR011050">
    <property type="entry name" value="Pectin_lyase_fold/virulence"/>
</dbReference>
<dbReference type="EC" id="3.2.1.18" evidence="3"/>
<dbReference type="Gene3D" id="2.160.20.20">
    <property type="match status" value="1"/>
</dbReference>
<dbReference type="InterPro" id="IPR036278">
    <property type="entry name" value="Sialidase_sf"/>
</dbReference>
<evidence type="ECO:0000256" key="6">
    <source>
        <dbReference type="ARBA" id="ARBA00022801"/>
    </source>
</evidence>
<dbReference type="Gene3D" id="2.40.220.10">
    <property type="entry name" value="Intramolecular Trans-sialidase, Domain 3"/>
    <property type="match status" value="1"/>
</dbReference>
<evidence type="ECO:0000256" key="8">
    <source>
        <dbReference type="SAM" id="MobiDB-lite"/>
    </source>
</evidence>
<dbReference type="PROSITE" id="PS51208">
    <property type="entry name" value="AUTOTRANSPORTER"/>
    <property type="match status" value="1"/>
</dbReference>
<dbReference type="SUPFAM" id="SSF51126">
    <property type="entry name" value="Pectin lyase-like"/>
    <property type="match status" value="1"/>
</dbReference>
<dbReference type="EMBL" id="CP063056">
    <property type="protein sequence ID" value="QPB43404.1"/>
    <property type="molecule type" value="Genomic_DNA"/>
</dbReference>
<proteinExistence type="inferred from homology"/>
<dbReference type="Proteomes" id="UP000663069">
    <property type="component" value="Chromosome"/>
</dbReference>
<protein>
    <recommendedName>
        <fullName evidence="3">exo-alpha-sialidase</fullName>
        <ecNumber evidence="3">3.2.1.18</ecNumber>
    </recommendedName>
</protein>
<dbReference type="SUPFAM" id="SSF103515">
    <property type="entry name" value="Autotransporter"/>
    <property type="match status" value="1"/>
</dbReference>
<dbReference type="SUPFAM" id="SSF49899">
    <property type="entry name" value="Concanavalin A-like lectins/glucanases"/>
    <property type="match status" value="1"/>
</dbReference>
<comment type="catalytic activity">
    <reaction evidence="1">
        <text>Hydrolysis of alpha-(2-&gt;3)-, alpha-(2-&gt;6)-, alpha-(2-&gt;8)- glycosidic linkages of terminal sialic acid residues in oligosaccharides, glycoproteins, glycolipids, colominic acid and synthetic substrates.</text>
        <dbReference type="EC" id="3.2.1.18"/>
    </reaction>
</comment>